<evidence type="ECO:0000313" key="2">
    <source>
        <dbReference type="Proteomes" id="UP000324022"/>
    </source>
</evidence>
<sequence length="133" mass="14801">MNAGPREPSQLDELTEDHETNFAQLSVEGVLTVIQATQKALSRQPAEQPARPSVIVLERTPSSRPLPKRIKVIGRKLTNTNNRYTKQGARAIVIRRHHVSCIHCRGSSEWTTCVKVPQACKRLSILPFGRGLA</sequence>
<reference evidence="1 2" key="1">
    <citation type="submission" date="2018-03" db="EMBL/GenBank/DDBJ databases">
        <authorList>
            <person name="Guldener U."/>
        </authorList>
    </citation>
    <scope>NUCLEOTIDE SEQUENCE [LARGE SCALE GENOMIC DNA]</scope>
    <source>
        <strain evidence="1 2">NBRC100155</strain>
    </source>
</reference>
<gene>
    <name evidence="1" type="ORF">UTRI_03690</name>
</gene>
<protein>
    <submittedName>
        <fullName evidence="1">Uncharacterized protein</fullName>
    </submittedName>
</protein>
<keyword evidence="2" id="KW-1185">Reference proteome</keyword>
<accession>A0A5C3E1V0</accession>
<proteinExistence type="predicted"/>
<dbReference type="Proteomes" id="UP000324022">
    <property type="component" value="Unassembled WGS sequence"/>
</dbReference>
<name>A0A5C3E1V0_9BASI</name>
<organism evidence="1 2">
    <name type="scientific">Ustilago trichophora</name>
    <dbReference type="NCBI Taxonomy" id="86804"/>
    <lineage>
        <taxon>Eukaryota</taxon>
        <taxon>Fungi</taxon>
        <taxon>Dikarya</taxon>
        <taxon>Basidiomycota</taxon>
        <taxon>Ustilaginomycotina</taxon>
        <taxon>Ustilaginomycetes</taxon>
        <taxon>Ustilaginales</taxon>
        <taxon>Ustilaginaceae</taxon>
        <taxon>Ustilago</taxon>
    </lineage>
</organism>
<dbReference type="AlphaFoldDB" id="A0A5C3E1V0"/>
<evidence type="ECO:0000313" key="1">
    <source>
        <dbReference type="EMBL" id="SPO24422.1"/>
    </source>
</evidence>
<dbReference type="EMBL" id="OOIN01000007">
    <property type="protein sequence ID" value="SPO24422.1"/>
    <property type="molecule type" value="Genomic_DNA"/>
</dbReference>